<reference evidence="1 2" key="1">
    <citation type="submission" date="2019-06" db="EMBL/GenBank/DDBJ databases">
        <title>Genomic Encyclopedia of Type Strains, Phase IV (KMG-V): Genome sequencing to study the core and pangenomes of soil and plant-associated prokaryotes.</title>
        <authorList>
            <person name="Whitman W."/>
        </authorList>
    </citation>
    <scope>NUCLEOTIDE SEQUENCE [LARGE SCALE GENOMIC DNA]</scope>
    <source>
        <strain evidence="1 2">BR 11865</strain>
    </source>
</reference>
<keyword evidence="2" id="KW-1185">Reference proteome</keyword>
<dbReference type="AlphaFoldDB" id="A0A560GD17"/>
<name>A0A560GD17_9PROT</name>
<evidence type="ECO:0000313" key="1">
    <source>
        <dbReference type="EMBL" id="TWB31634.1"/>
    </source>
</evidence>
<proteinExistence type="predicted"/>
<protein>
    <submittedName>
        <fullName evidence="1">Uncharacterized protein</fullName>
    </submittedName>
</protein>
<gene>
    <name evidence="1" type="ORF">FBZ88_1013</name>
</gene>
<organism evidence="1 2">
    <name type="scientific">Nitrospirillum amazonense</name>
    <dbReference type="NCBI Taxonomy" id="28077"/>
    <lineage>
        <taxon>Bacteria</taxon>
        <taxon>Pseudomonadati</taxon>
        <taxon>Pseudomonadota</taxon>
        <taxon>Alphaproteobacteria</taxon>
        <taxon>Rhodospirillales</taxon>
        <taxon>Azospirillaceae</taxon>
        <taxon>Nitrospirillum</taxon>
    </lineage>
</organism>
<evidence type="ECO:0000313" key="2">
    <source>
        <dbReference type="Proteomes" id="UP000316545"/>
    </source>
</evidence>
<accession>A0A560GD17</accession>
<dbReference type="EMBL" id="VITO01000001">
    <property type="protein sequence ID" value="TWB31634.1"/>
    <property type="molecule type" value="Genomic_DNA"/>
</dbReference>
<comment type="caution">
    <text evidence="1">The sequence shown here is derived from an EMBL/GenBank/DDBJ whole genome shotgun (WGS) entry which is preliminary data.</text>
</comment>
<sequence>MFQIQNTLNALNPLVTCISSLNSGWRIDPECDLAYESLRKISWIGSPSHLFELLRPLDGMFLTGQPYDAEVRLLDIRGISASKSDYRANLDAMPESMRLANGETFGPFDDAGMAQLREAVEREFGGFGVKRRFDLLRQTWDGMLIARNAGASRRFSLWRRLARWSNPDLRVPASIIDISISSGMLNLLKTHRVTIILTSAVPMIDFWALASRWRNMSFAPTQPGEGVLILPKPETVPIFASRLGRIHSRLEQDGCFDLGRYLADRRGLWKPEIILN</sequence>
<dbReference type="Proteomes" id="UP000316545">
    <property type="component" value="Unassembled WGS sequence"/>
</dbReference>